<accession>A0A1C5JPK1</accession>
<dbReference type="AlphaFoldDB" id="A0A1C5JPK1"/>
<gene>
    <name evidence="2" type="ORF">GA0074704_4698</name>
</gene>
<feature type="transmembrane region" description="Helical" evidence="1">
    <location>
        <begin position="192"/>
        <end position="211"/>
    </location>
</feature>
<feature type="transmembrane region" description="Helical" evidence="1">
    <location>
        <begin position="251"/>
        <end position="269"/>
    </location>
</feature>
<reference evidence="2 3" key="1">
    <citation type="submission" date="2016-06" db="EMBL/GenBank/DDBJ databases">
        <authorList>
            <person name="Kjaerup R.B."/>
            <person name="Dalgaard T.S."/>
            <person name="Juul-Madsen H.R."/>
        </authorList>
    </citation>
    <scope>NUCLEOTIDE SEQUENCE [LARGE SCALE GENOMIC DNA]</scope>
    <source>
        <strain evidence="2 3">DSM 45097</strain>
    </source>
</reference>
<keyword evidence="1" id="KW-0812">Transmembrane</keyword>
<dbReference type="Proteomes" id="UP000198210">
    <property type="component" value="Chromosome I"/>
</dbReference>
<evidence type="ECO:0000256" key="1">
    <source>
        <dbReference type="SAM" id="Phobius"/>
    </source>
</evidence>
<evidence type="ECO:0000313" key="2">
    <source>
        <dbReference type="EMBL" id="SCG71926.1"/>
    </source>
</evidence>
<feature type="transmembrane region" description="Helical" evidence="1">
    <location>
        <begin position="138"/>
        <end position="157"/>
    </location>
</feature>
<name>A0A1C5JPK1_9ACTN</name>
<feature type="transmembrane region" description="Helical" evidence="1">
    <location>
        <begin position="67"/>
        <end position="89"/>
    </location>
</feature>
<protein>
    <submittedName>
        <fullName evidence="2">Uncharacterized protein</fullName>
    </submittedName>
</protein>
<feature type="transmembrane region" description="Helical" evidence="1">
    <location>
        <begin position="217"/>
        <end position="239"/>
    </location>
</feature>
<sequence>MTELERRYLRLLWAYPAEYRRARGAEIVGTYLDLADPGRRRPSLADAADLVRGGLRERLRAAGVTDLLPGVRLAAALAFLAATALAGFWAVPELHPPASEFGLQPVGPFASLGMAAWAAWLLAAVGYALTPPRWARPLLWLAVAVTALILPVSAATGLSRPPLFVLAPQLALGVVALGLPPRAPAPARLIPLATAVGAVAFAALPVPYVLLVGYRDVWTFDIPVAVGVVLLLVATAVAIRPGRRWDFRGGWALLILSTPIGLLVVHELARSVERNPTWTTLAATATAVGLLGPALLAAALTFRLHMSPRRATHSCPDCGAAH</sequence>
<evidence type="ECO:0000313" key="3">
    <source>
        <dbReference type="Proteomes" id="UP000198210"/>
    </source>
</evidence>
<feature type="transmembrane region" description="Helical" evidence="1">
    <location>
        <begin position="109"/>
        <end position="129"/>
    </location>
</feature>
<organism evidence="2 3">
    <name type="scientific">Micromonospora siamensis</name>
    <dbReference type="NCBI Taxonomy" id="299152"/>
    <lineage>
        <taxon>Bacteria</taxon>
        <taxon>Bacillati</taxon>
        <taxon>Actinomycetota</taxon>
        <taxon>Actinomycetes</taxon>
        <taxon>Micromonosporales</taxon>
        <taxon>Micromonosporaceae</taxon>
        <taxon>Micromonospora</taxon>
    </lineage>
</organism>
<keyword evidence="3" id="KW-1185">Reference proteome</keyword>
<keyword evidence="1" id="KW-1133">Transmembrane helix</keyword>
<feature type="transmembrane region" description="Helical" evidence="1">
    <location>
        <begin position="281"/>
        <end position="302"/>
    </location>
</feature>
<dbReference type="RefSeq" id="WP_088972485.1">
    <property type="nucleotide sequence ID" value="NZ_JBHLYF010000010.1"/>
</dbReference>
<keyword evidence="1" id="KW-0472">Membrane</keyword>
<proteinExistence type="predicted"/>
<dbReference type="EMBL" id="LT607751">
    <property type="protein sequence ID" value="SCG71926.1"/>
    <property type="molecule type" value="Genomic_DNA"/>
</dbReference>